<keyword evidence="2" id="KW-1185">Reference proteome</keyword>
<proteinExistence type="predicted"/>
<comment type="caution">
    <text evidence="1">The sequence shown here is derived from an EMBL/GenBank/DDBJ whole genome shotgun (WGS) entry which is preliminary data.</text>
</comment>
<protein>
    <submittedName>
        <fullName evidence="1">Uncharacterized protein</fullName>
    </submittedName>
</protein>
<organism evidence="1 2">
    <name type="scientific">Trichinella nelsoni</name>
    <dbReference type="NCBI Taxonomy" id="6336"/>
    <lineage>
        <taxon>Eukaryota</taxon>
        <taxon>Metazoa</taxon>
        <taxon>Ecdysozoa</taxon>
        <taxon>Nematoda</taxon>
        <taxon>Enoplea</taxon>
        <taxon>Dorylaimia</taxon>
        <taxon>Trichinellida</taxon>
        <taxon>Trichinellidae</taxon>
        <taxon>Trichinella</taxon>
    </lineage>
</organism>
<dbReference type="Proteomes" id="UP000054630">
    <property type="component" value="Unassembled WGS sequence"/>
</dbReference>
<evidence type="ECO:0000313" key="1">
    <source>
        <dbReference type="EMBL" id="KRX11713.1"/>
    </source>
</evidence>
<gene>
    <name evidence="1" type="ORF">T07_13951</name>
</gene>
<dbReference type="EMBL" id="JYDL01001558">
    <property type="protein sequence ID" value="KRX11713.1"/>
    <property type="molecule type" value="Genomic_DNA"/>
</dbReference>
<accession>A0A0V0RB53</accession>
<evidence type="ECO:0000313" key="2">
    <source>
        <dbReference type="Proteomes" id="UP000054630"/>
    </source>
</evidence>
<name>A0A0V0RB53_9BILA</name>
<dbReference type="AlphaFoldDB" id="A0A0V0RB53"/>
<dbReference type="OrthoDB" id="5920373at2759"/>
<reference evidence="1 2" key="1">
    <citation type="submission" date="2015-01" db="EMBL/GenBank/DDBJ databases">
        <title>Evolution of Trichinella species and genotypes.</title>
        <authorList>
            <person name="Korhonen P.K."/>
            <person name="Edoardo P."/>
            <person name="Giuseppe L.R."/>
            <person name="Gasser R.B."/>
        </authorList>
    </citation>
    <scope>NUCLEOTIDE SEQUENCE [LARGE SCALE GENOMIC DNA]</scope>
    <source>
        <strain evidence="1">ISS37</strain>
    </source>
</reference>
<sequence>MIHFLSIHLRAEPAPSKSRTFHQADKLLTPIPQSKVYWERLVRLIKKSGVDRHAGSMQDRSRETMYRLLPKSKPAVCTTN</sequence>